<feature type="domain" description="Cyanophage baseplate Pam3 plug gp18" evidence="1">
    <location>
        <begin position="5"/>
        <end position="109"/>
    </location>
</feature>
<sequence>MLLTKIKLNKRLIPSKIELIIQDEIFYLGFTYNLYDERVYIDLYDKNDNLLQGQEPVILSMPLWSRFQFDVAGNIKKGFPKALIIPNFADSSRVDNINFSNISDVELYIQELVLNE</sequence>
<protein>
    <recommendedName>
        <fullName evidence="1">Cyanophage baseplate Pam3 plug gp18 domain-containing protein</fullName>
    </recommendedName>
</protein>
<evidence type="ECO:0000313" key="3">
    <source>
        <dbReference type="Proteomes" id="UP000191153"/>
    </source>
</evidence>
<dbReference type="OrthoDB" id="11090at203492"/>
<dbReference type="Proteomes" id="UP000191153">
    <property type="component" value="Unassembled WGS sequence"/>
</dbReference>
<reference evidence="2 3" key="1">
    <citation type="submission" date="2017-02" db="EMBL/GenBank/DDBJ databases">
        <authorList>
            <person name="Peterson S.W."/>
        </authorList>
    </citation>
    <scope>NUCLEOTIDE SEQUENCE [LARGE SCALE GENOMIC DNA]</scope>
    <source>
        <strain evidence="2 3">ATCC 700028</strain>
    </source>
</reference>
<organism evidence="2 3">
    <name type="scientific">Cetobacterium ceti</name>
    <dbReference type="NCBI Taxonomy" id="180163"/>
    <lineage>
        <taxon>Bacteria</taxon>
        <taxon>Fusobacteriati</taxon>
        <taxon>Fusobacteriota</taxon>
        <taxon>Fusobacteriia</taxon>
        <taxon>Fusobacteriales</taxon>
        <taxon>Fusobacteriaceae</taxon>
        <taxon>Cetobacterium</taxon>
    </lineage>
</organism>
<dbReference type="EMBL" id="FUWX01000033">
    <property type="protein sequence ID" value="SKA07828.1"/>
    <property type="molecule type" value="Genomic_DNA"/>
</dbReference>
<dbReference type="RefSeq" id="WP_078694890.1">
    <property type="nucleotide sequence ID" value="NZ_FUWX01000033.1"/>
</dbReference>
<proteinExistence type="predicted"/>
<dbReference type="InterPro" id="IPR054252">
    <property type="entry name" value="Pam3_gp18"/>
</dbReference>
<gene>
    <name evidence="2" type="ORF">SAMN02745174_02469</name>
</gene>
<dbReference type="AlphaFoldDB" id="A0A1T4QWZ0"/>
<name>A0A1T4QWZ0_9FUSO</name>
<keyword evidence="3" id="KW-1185">Reference proteome</keyword>
<dbReference type="Pfam" id="PF22479">
    <property type="entry name" value="Pam3_gp18"/>
    <property type="match status" value="1"/>
</dbReference>
<evidence type="ECO:0000313" key="2">
    <source>
        <dbReference type="EMBL" id="SKA07828.1"/>
    </source>
</evidence>
<evidence type="ECO:0000259" key="1">
    <source>
        <dbReference type="Pfam" id="PF22479"/>
    </source>
</evidence>
<accession>A0A1T4QWZ0</accession>
<dbReference type="STRING" id="180163.SAMN02745174_02469"/>